<evidence type="ECO:0000256" key="10">
    <source>
        <dbReference type="ARBA" id="ARBA00023170"/>
    </source>
</evidence>
<feature type="transmembrane region" description="Helical" evidence="13">
    <location>
        <begin position="100"/>
        <end position="121"/>
    </location>
</feature>
<sequence length="1495" mass="167973">MSLAFCGNENNSAAYNVDGGVLNNGCFLDALNVVPHVFLLFITFPILFIGWGSQSSKVHIHHSTWLHFPGHNLRWLLTFVLLFILVCEIAEGIVSDGKSLHLHLYMPAGLAFMAGITSIIYYHNIETSNFPKLLIALLIYWVLAFIMKIIKFAKYTEHGVGPRQLRYCITGLLMLLYGLLLAVEVNVILGRRYMCFDDPMEVKPPEDLQDLGVRFLQPFVNLLSKATYWWMNTFITTAHRRPIDLKVIGKLPIAMRALTNYIKLRRAFEDQKVCVHSPKLIWQALRKAFGKPLILSITFRFLADLLGFAGPLCISGIVHHISKDNRTIQPPMKLLGIYFISSKEFLENAYVLAVLLFLALLLQRTFLQASYYVAIETGINLRGAIQTKIYNKIMRLCTSNMSMGELTVAQICNLVAIDTNQLMWFFFLCPNLWAMPVQIIVGVIMLYYLLGISALIGATIIAVLAPVQYFVATKLSQTQKTTLEYSSERLKKTNELLRGIKLLKLYAWENIFCDSVEEMRGKELTSLQAFALYSSLSIFMNAAIPIAAVLTTFVVHVYISDDADLSPAVAFASLSLFHILVTPLFLLSSVVRSTVKALVSVQKLSEFFSSDEIGDEQEPRATLTSGSSNHNQNKYQAITSGYFTWTDGPATLSNVDIKIPFGKMTMIVGQVGCGKSSLLLAALGEMQRVSGTVSWNRKRGAVAYASQKPWLLNATMVENITFEMPMIKPRYKAVIDACSLQPDIDILPEGDQTQIGERGVILSGGQKQRISVARALYQQTSLVFLDDPFSALDIHLSDHLMQEGILKLLREEKRTVVLVTHKLQYLPHADWIIAMKDGTIQTEGTLKDIQNSEPELFEQWKTLMHRQDKDFEKTVAASMTDLERKNLRRAMYSREAVRTEDDEEESVESDDDDNLSQVMRQRATIPWRSCGTYLSSAGLLLLTLLLLSQLLKHSLMVAIDYWLAHWTSRVITDCGFSHSWYLLVFSGLCCLCLATSVAVEWTGLKVAKELHHNLLNKIILAPMRLFETTPLGSILNRFSTDTNTIDQHIPTTLECLSRSTLLCVSALGVISYVTPVFLFALLPLAVTCYFVQKYFRVASRDLHQLEDSTQLPLLSHFSETVEGLTTIRALRYEPRFRQRLLQFTDANNIATLFLTAANRWLEVRMEYIGACVVLVAAVASITNCLYNQLSTGLVGLGLTYALMVSNYMNWMVRNLADMEVQLGSVKRINGLLKTQPENYEGLLTVSQVPDGWPRQGEIQIQNLSVRYDATLKPVLKNVNAHISPGQKVGICGRTGSGKSSFSLAFFRMVDMFEGRIVIDDIDIAKLPLQTLRSRLSIILQDPFLFSGTIRFNLDPEMKATDEMLWEALDIAQLKQVVKCLPGGLDAMVTEGGENFSQGQRQLFCLARAFVRKSSILIMDEATASIDMATESILQKVVMTAFADRTVVIIAHRVHTILNADLVIVMKRGIILEYDRPQALLDKEDSVFTSFVRADK</sequence>
<feature type="transmembrane region" description="Helical" evidence="13">
    <location>
        <begin position="530"/>
        <end position="559"/>
    </location>
</feature>
<feature type="domain" description="ABC transmembrane type-1" evidence="15">
    <location>
        <begin position="294"/>
        <end position="596"/>
    </location>
</feature>
<dbReference type="InterPro" id="IPR003439">
    <property type="entry name" value="ABC_transporter-like_ATP-bd"/>
</dbReference>
<dbReference type="GO" id="GO:0071805">
    <property type="term" value="P:potassium ion transmembrane transport"/>
    <property type="evidence" value="ECO:0007669"/>
    <property type="project" value="UniProtKB-ARBA"/>
</dbReference>
<dbReference type="InterPro" id="IPR050173">
    <property type="entry name" value="ABC_transporter_C-like"/>
</dbReference>
<proteinExistence type="inferred from homology"/>
<dbReference type="Pfam" id="PF00664">
    <property type="entry name" value="ABC_membrane"/>
    <property type="match status" value="2"/>
</dbReference>
<comment type="subcellular location">
    <subcellularLocation>
        <location evidence="1">Membrane</location>
    </subcellularLocation>
</comment>
<keyword evidence="10" id="KW-0675">Receptor</keyword>
<evidence type="ECO:0000256" key="2">
    <source>
        <dbReference type="ARBA" id="ARBA00009726"/>
    </source>
</evidence>
<dbReference type="InterPro" id="IPR017871">
    <property type="entry name" value="ABC_transporter-like_CS"/>
</dbReference>
<dbReference type="GeneTree" id="ENSGT00940000156626"/>
<dbReference type="SUPFAM" id="SSF90123">
    <property type="entry name" value="ABC transporter transmembrane region"/>
    <property type="match status" value="2"/>
</dbReference>
<dbReference type="CDD" id="cd18602">
    <property type="entry name" value="ABC_6TM_SUR1_D2_like"/>
    <property type="match status" value="1"/>
</dbReference>
<dbReference type="Gene3D" id="3.40.50.300">
    <property type="entry name" value="P-loop containing nucleotide triphosphate hydrolases"/>
    <property type="match status" value="2"/>
</dbReference>
<dbReference type="GO" id="GO:0005886">
    <property type="term" value="C:plasma membrane"/>
    <property type="evidence" value="ECO:0007669"/>
    <property type="project" value="UniProtKB-ARBA"/>
</dbReference>
<organism evidence="16 17">
    <name type="scientific">Labrus bergylta</name>
    <name type="common">ballan wrasse</name>
    <dbReference type="NCBI Taxonomy" id="56723"/>
    <lineage>
        <taxon>Eukaryota</taxon>
        <taxon>Metazoa</taxon>
        <taxon>Chordata</taxon>
        <taxon>Craniata</taxon>
        <taxon>Vertebrata</taxon>
        <taxon>Euteleostomi</taxon>
        <taxon>Actinopterygii</taxon>
        <taxon>Neopterygii</taxon>
        <taxon>Teleostei</taxon>
        <taxon>Neoteleostei</taxon>
        <taxon>Acanthomorphata</taxon>
        <taxon>Eupercaria</taxon>
        <taxon>Labriformes</taxon>
        <taxon>Labridae</taxon>
        <taxon>Labrus</taxon>
    </lineage>
</organism>
<feature type="transmembrane region" description="Helical" evidence="13">
    <location>
        <begin position="422"/>
        <end position="441"/>
    </location>
</feature>
<evidence type="ECO:0000259" key="15">
    <source>
        <dbReference type="PROSITE" id="PS50929"/>
    </source>
</evidence>
<dbReference type="PRINTS" id="PR01092">
    <property type="entry name" value="SULFNYLUREAR"/>
</dbReference>
<keyword evidence="8 13" id="KW-1133">Transmembrane helix</keyword>
<keyword evidence="4 13" id="KW-0812">Transmembrane</keyword>
<keyword evidence="3" id="KW-0813">Transport</keyword>
<evidence type="ECO:0000256" key="13">
    <source>
        <dbReference type="SAM" id="Phobius"/>
    </source>
</evidence>
<keyword evidence="17" id="KW-1185">Reference proteome</keyword>
<keyword evidence="6" id="KW-0547">Nucleotide-binding</keyword>
<dbReference type="PANTHER" id="PTHR24223:SF187">
    <property type="entry name" value="ATP-BINDING CASSETTE SUB-FAMILY C MEMBER 8"/>
    <property type="match status" value="1"/>
</dbReference>
<dbReference type="GO" id="GO:0033198">
    <property type="term" value="P:response to ATP"/>
    <property type="evidence" value="ECO:0007669"/>
    <property type="project" value="UniProtKB-ARBA"/>
</dbReference>
<dbReference type="GO" id="GO:0005524">
    <property type="term" value="F:ATP binding"/>
    <property type="evidence" value="ECO:0007669"/>
    <property type="project" value="UniProtKB-KW"/>
</dbReference>
<dbReference type="PANTHER" id="PTHR24223">
    <property type="entry name" value="ATP-BINDING CASSETTE SUB-FAMILY C"/>
    <property type="match status" value="1"/>
</dbReference>
<evidence type="ECO:0000256" key="3">
    <source>
        <dbReference type="ARBA" id="ARBA00022448"/>
    </source>
</evidence>
<feature type="transmembrane region" description="Helical" evidence="13">
    <location>
        <begin position="33"/>
        <end position="52"/>
    </location>
</feature>
<evidence type="ECO:0000256" key="9">
    <source>
        <dbReference type="ARBA" id="ARBA00023136"/>
    </source>
</evidence>
<dbReference type="CDD" id="cd18591">
    <property type="entry name" value="ABC_6TM_SUR1_D1_like"/>
    <property type="match status" value="1"/>
</dbReference>
<dbReference type="InterPro" id="IPR036640">
    <property type="entry name" value="ABC1_TM_sf"/>
</dbReference>
<feature type="domain" description="ABC transmembrane type-1" evidence="15">
    <location>
        <begin position="944"/>
        <end position="1219"/>
    </location>
</feature>
<feature type="domain" description="ABC transporter" evidence="14">
    <location>
        <begin position="633"/>
        <end position="862"/>
    </location>
</feature>
<evidence type="ECO:0000256" key="4">
    <source>
        <dbReference type="ARBA" id="ARBA00022692"/>
    </source>
</evidence>
<feature type="transmembrane region" description="Helical" evidence="13">
    <location>
        <begin position="447"/>
        <end position="471"/>
    </location>
</feature>
<evidence type="ECO:0000313" key="16">
    <source>
        <dbReference type="Ensembl" id="ENSLBEP00000004294.1"/>
    </source>
</evidence>
<feature type="transmembrane region" description="Helical" evidence="13">
    <location>
        <begin position="73"/>
        <end position="94"/>
    </location>
</feature>
<dbReference type="PROSITE" id="PS50929">
    <property type="entry name" value="ABC_TM1F"/>
    <property type="match status" value="2"/>
</dbReference>
<dbReference type="InterPro" id="IPR011527">
    <property type="entry name" value="ABC1_TM_dom"/>
</dbReference>
<keyword evidence="5" id="KW-0677">Repeat</keyword>
<dbReference type="InterPro" id="IPR027417">
    <property type="entry name" value="P-loop_NTPase"/>
</dbReference>
<dbReference type="FunFam" id="1.20.1560.10:FF:000005">
    <property type="entry name" value="ATP-binding cassette, sub-family C (CFTR/MRP), member 9"/>
    <property type="match status" value="1"/>
</dbReference>
<reference evidence="16" key="2">
    <citation type="submission" date="2025-09" db="UniProtKB">
        <authorList>
            <consortium name="Ensembl"/>
        </authorList>
    </citation>
    <scope>IDENTIFICATION</scope>
</reference>
<dbReference type="FunFam" id="3.40.50.300:FF:003233">
    <property type="entry name" value="ATP-binding cassette sub-family C member 8"/>
    <property type="match status" value="1"/>
</dbReference>
<dbReference type="GO" id="GO:0016887">
    <property type="term" value="F:ATP hydrolysis activity"/>
    <property type="evidence" value="ECO:0007669"/>
    <property type="project" value="InterPro"/>
</dbReference>
<feature type="transmembrane region" description="Helical" evidence="13">
    <location>
        <begin position="301"/>
        <end position="322"/>
    </location>
</feature>
<dbReference type="Gene3D" id="1.20.1560.10">
    <property type="entry name" value="ABC transporter type 1, transmembrane domain"/>
    <property type="match status" value="2"/>
</dbReference>
<evidence type="ECO:0000256" key="5">
    <source>
        <dbReference type="ARBA" id="ARBA00022737"/>
    </source>
</evidence>
<dbReference type="InterPro" id="IPR003593">
    <property type="entry name" value="AAA+_ATPase"/>
</dbReference>
<dbReference type="FunFam" id="3.40.50.300:FF:000197">
    <property type="entry name" value="ATP-binding cassette, sub-family C (CFTR/MRP), member 9"/>
    <property type="match status" value="1"/>
</dbReference>
<dbReference type="GO" id="GO:0008281">
    <property type="term" value="F:sulfonylurea receptor activity"/>
    <property type="evidence" value="ECO:0007669"/>
    <property type="project" value="InterPro"/>
</dbReference>
<feature type="transmembrane region" description="Helical" evidence="13">
    <location>
        <begin position="565"/>
        <end position="587"/>
    </location>
</feature>
<dbReference type="SUPFAM" id="SSF52540">
    <property type="entry name" value="P-loop containing nucleoside triphosphate hydrolases"/>
    <property type="match status" value="2"/>
</dbReference>
<protein>
    <submittedName>
        <fullName evidence="16">ATP-binding cassette, sub-family C (CFTR/MRP), member 8</fullName>
    </submittedName>
</protein>
<evidence type="ECO:0000259" key="14">
    <source>
        <dbReference type="PROSITE" id="PS50893"/>
    </source>
</evidence>
<feature type="transmembrane region" description="Helical" evidence="13">
    <location>
        <begin position="930"/>
        <end position="951"/>
    </location>
</feature>
<dbReference type="SMART" id="SM00382">
    <property type="entry name" value="AAA"/>
    <property type="match status" value="2"/>
</dbReference>
<dbReference type="PROSITE" id="PS50893">
    <property type="entry name" value="ABC_TRANSPORTER_2"/>
    <property type="match status" value="2"/>
</dbReference>
<feature type="transmembrane region" description="Helical" evidence="13">
    <location>
        <begin position="164"/>
        <end position="183"/>
    </location>
</feature>
<dbReference type="GO" id="GO:0140359">
    <property type="term" value="F:ABC-type transporter activity"/>
    <property type="evidence" value="ECO:0007669"/>
    <property type="project" value="InterPro"/>
</dbReference>
<keyword evidence="11" id="KW-0325">Glycoprotein</keyword>
<feature type="region of interest" description="Disordered" evidence="12">
    <location>
        <begin position="894"/>
        <end position="915"/>
    </location>
</feature>
<dbReference type="InterPro" id="IPR000388">
    <property type="entry name" value="ABCC8/9"/>
</dbReference>
<reference evidence="16" key="1">
    <citation type="submission" date="2025-08" db="UniProtKB">
        <authorList>
            <consortium name="Ensembl"/>
        </authorList>
    </citation>
    <scope>IDENTIFICATION</scope>
</reference>
<keyword evidence="9 13" id="KW-0472">Membrane</keyword>
<keyword evidence="7" id="KW-0067">ATP-binding</keyword>
<dbReference type="Proteomes" id="UP000261660">
    <property type="component" value="Unplaced"/>
</dbReference>
<evidence type="ECO:0000256" key="6">
    <source>
        <dbReference type="ARBA" id="ARBA00022741"/>
    </source>
</evidence>
<evidence type="ECO:0000256" key="11">
    <source>
        <dbReference type="ARBA" id="ARBA00023180"/>
    </source>
</evidence>
<feature type="transmembrane region" description="Helical" evidence="13">
    <location>
        <begin position="980"/>
        <end position="1002"/>
    </location>
</feature>
<feature type="transmembrane region" description="Helical" evidence="13">
    <location>
        <begin position="1069"/>
        <end position="1091"/>
    </location>
</feature>
<evidence type="ECO:0000256" key="12">
    <source>
        <dbReference type="SAM" id="MobiDB-lite"/>
    </source>
</evidence>
<accession>A0A3Q3L5U6</accession>
<dbReference type="GO" id="GO:0032991">
    <property type="term" value="C:protein-containing complex"/>
    <property type="evidence" value="ECO:0007669"/>
    <property type="project" value="UniProtKB-ARBA"/>
</dbReference>
<feature type="domain" description="ABC transporter" evidence="14">
    <location>
        <begin position="1258"/>
        <end position="1492"/>
    </location>
</feature>
<comment type="similarity">
    <text evidence="2">Belongs to the ABC transporter superfamily. ABCC family. Conjugate transporter (TC 3.A.1.208) subfamily.</text>
</comment>
<evidence type="ECO:0000256" key="8">
    <source>
        <dbReference type="ARBA" id="ARBA00022989"/>
    </source>
</evidence>
<dbReference type="Ensembl" id="ENSLBET00000004514.1">
    <property type="protein sequence ID" value="ENSLBEP00000004294.1"/>
    <property type="gene ID" value="ENSLBEG00000003141.1"/>
</dbReference>
<evidence type="ECO:0000256" key="7">
    <source>
        <dbReference type="ARBA" id="ARBA00022840"/>
    </source>
</evidence>
<dbReference type="Pfam" id="PF00005">
    <property type="entry name" value="ABC_tran"/>
    <property type="match status" value="2"/>
</dbReference>
<dbReference type="FunFam" id="1.20.1560.10:FF:000006">
    <property type="entry name" value="ATP-binding cassette, sub-family C (CFTR/MRP), member 9"/>
    <property type="match status" value="1"/>
</dbReference>
<feature type="transmembrane region" description="Helical" evidence="13">
    <location>
        <begin position="345"/>
        <end position="362"/>
    </location>
</feature>
<evidence type="ECO:0000256" key="1">
    <source>
        <dbReference type="ARBA" id="ARBA00004370"/>
    </source>
</evidence>
<evidence type="ECO:0000313" key="17">
    <source>
        <dbReference type="Proteomes" id="UP000261660"/>
    </source>
</evidence>
<feature type="transmembrane region" description="Helical" evidence="13">
    <location>
        <begin position="133"/>
        <end position="152"/>
    </location>
</feature>
<name>A0A3Q3L5U6_9LABR</name>
<feature type="compositionally biased region" description="Acidic residues" evidence="12">
    <location>
        <begin position="900"/>
        <end position="914"/>
    </location>
</feature>
<dbReference type="PROSITE" id="PS00211">
    <property type="entry name" value="ABC_TRANSPORTER_1"/>
    <property type="match status" value="2"/>
</dbReference>